<dbReference type="Proteomes" id="UP001408789">
    <property type="component" value="Unassembled WGS sequence"/>
</dbReference>
<organism evidence="7 8">
    <name type="scientific">Deinandra increscens subsp. villosa</name>
    <dbReference type="NCBI Taxonomy" id="3103831"/>
    <lineage>
        <taxon>Eukaryota</taxon>
        <taxon>Viridiplantae</taxon>
        <taxon>Streptophyta</taxon>
        <taxon>Embryophyta</taxon>
        <taxon>Tracheophyta</taxon>
        <taxon>Spermatophyta</taxon>
        <taxon>Magnoliopsida</taxon>
        <taxon>eudicotyledons</taxon>
        <taxon>Gunneridae</taxon>
        <taxon>Pentapetalae</taxon>
        <taxon>asterids</taxon>
        <taxon>campanulids</taxon>
        <taxon>Asterales</taxon>
        <taxon>Asteraceae</taxon>
        <taxon>Asteroideae</taxon>
        <taxon>Heliantheae alliance</taxon>
        <taxon>Madieae</taxon>
        <taxon>Madiinae</taxon>
        <taxon>Deinandra</taxon>
    </lineage>
</organism>
<dbReference type="Pfam" id="PF07727">
    <property type="entry name" value="RVT_2"/>
    <property type="match status" value="1"/>
</dbReference>
<proteinExistence type="predicted"/>
<keyword evidence="2" id="KW-0479">Metal-binding</keyword>
<keyword evidence="3" id="KW-0064">Aspartyl protease</keyword>
<dbReference type="InterPro" id="IPR039537">
    <property type="entry name" value="Retrotran_Ty1/copia-like"/>
</dbReference>
<dbReference type="Pfam" id="PF13976">
    <property type="entry name" value="gag_pre-integrs"/>
    <property type="match status" value="1"/>
</dbReference>
<evidence type="ECO:0000256" key="4">
    <source>
        <dbReference type="ARBA" id="ARBA00022801"/>
    </source>
</evidence>
<dbReference type="SUPFAM" id="SSF56672">
    <property type="entry name" value="DNA/RNA polymerases"/>
    <property type="match status" value="1"/>
</dbReference>
<dbReference type="GO" id="GO:0006508">
    <property type="term" value="P:proteolysis"/>
    <property type="evidence" value="ECO:0007669"/>
    <property type="project" value="UniProtKB-KW"/>
</dbReference>
<evidence type="ECO:0000256" key="1">
    <source>
        <dbReference type="ARBA" id="ARBA00022670"/>
    </source>
</evidence>
<sequence>MASSSSSSSSFNFNGLFHALQIKLEASTYLVWRNQLLPILTFANLLPHIDGSASAPPSESVDSTGKTVTNPDLKQWMDDENQTIIILNTSLSKEAAALTVGLKSAREIWLALETAYGNPSVERIQLLRDSLRQMTKGDRSVADYGREFKSVSDQLAAVGQPVTASELNHWFVSGLGPAFLPFSTTAGALYPSATLSDLQTKAESFELMSRAISGLNPSSPVAFAAQNTQPSPPPQSQNPSPNSNRSGKQYRNNGSSNRNRGNRNPDRNSDPCQWCGIPGHKANVCRKLLRVVNSTKSGGSSNKSTTVDEDAVAKAFAAQCNTGSSDTSDADWYVDSGASDHMSGVKHSLFNLKTIPGNSRVTFGNGKSLPVSHKGDTLLHNNIKLNDILVVPNIHKNLLSVSQLTKTNDVDVLFSHPMFYIQDRLTRKVLAQGKCEDGLYVLTNKNKAFVASTSTPKASFEEWHARLGHASFDVIKNLQSHGVISLTSLLPKPTICSPCQMAKAHKLPFNNNDKRALEPLDLVHCDLWGPSPVTSLHNYRYYAAFIDDHSRFCWFYPLKSKTEFYDALVIFLKFVQTQLSRKLKVFQSDGGTEFVNQKVQKLFEENGTFHRISCPYTPQQNGRVERKHRHIVETGLTMLFHAKLNINLWVEAFSSAVFIINRIPSKILEGNSPFEVLFKYKPDYNMFKPFGCRVYPLLRPYAGHKLAPRSIPCIFLGYSTKHKGFKCLDPISQRTYITRHARFDEHLFPQTSNTPPTTLNSIDITTFIDCPNISYPTDSSPPSSPPEPNTSTKAQTTPCVLCPTQPTSSKAQSAENQTNPNQAQPIDSPPTTPPSSSSTSVSSPSISPIPTPPPPPPPLNSHPMQTRAKSGIFKPKYKANFVHSSPLHQALFSSSDPKTVTSALKREEWKEAMRTELQALHKNKTWSLVPRPTNRNIVGCKWLFRTKYRSDGSIDRHKARLVAQGFSQVPGVDFSHTFSPVVKAATVRIVLTLAVTNKWHMHQLDVNNAFLHGKLNETIYMEQPHGFVDASKPNHVCKLNKALYGLKQAPRAWFHRLSIFLKSYGFVCSQADPSLFIFNRNSCLMYLLVYVDDLILTGNQRHSLDAFINTLHDEFSIKDLGDINYFLGLEATHSPDGLFLSQTKYAKEILTRANMMDAKPAHTPLGVNTSLTSEGESFHDPTFYRSIVGALQYLTITRPDLSFAVNQVSQYLQHPTIIHFQEVKRILRYLKGTVHLGLHFNRPGKTSIVGFSDADWARCLETRRSTYGYSIFLGGNLVSWSAKKQPTVSRSSCESEYRAMANTAAEIVWITHLLRELHALPPDRPTLLCDNQSALFLTQNPVAHKRAKHIDLDYHFIRELVASGKLVTKFIPTKLQVADIFTKCLPRPQFEHFRSCLRLGPPPVRLRGDINT</sequence>
<dbReference type="Pfam" id="PF25597">
    <property type="entry name" value="SH3_retrovirus"/>
    <property type="match status" value="1"/>
</dbReference>
<dbReference type="InterPro" id="IPR043502">
    <property type="entry name" value="DNA/RNA_pol_sf"/>
</dbReference>
<reference evidence="7 8" key="1">
    <citation type="submission" date="2024-04" db="EMBL/GenBank/DDBJ databases">
        <title>The reference genome of an endangered Asteraceae, Deinandra increscens subsp. villosa, native to the Central Coast of California.</title>
        <authorList>
            <person name="Guilliams M."/>
            <person name="Hasenstab-Lehman K."/>
            <person name="Meyer R."/>
            <person name="Mcevoy S."/>
        </authorList>
    </citation>
    <scope>NUCLEOTIDE SEQUENCE [LARGE SCALE GENOMIC DNA]</scope>
    <source>
        <tissue evidence="7">Leaf</tissue>
    </source>
</reference>
<dbReference type="InterPro" id="IPR054722">
    <property type="entry name" value="PolX-like_BBD"/>
</dbReference>
<dbReference type="PROSITE" id="PS50994">
    <property type="entry name" value="INTEGRASE"/>
    <property type="match status" value="1"/>
</dbReference>
<dbReference type="InterPro" id="IPR012337">
    <property type="entry name" value="RNaseH-like_sf"/>
</dbReference>
<dbReference type="GO" id="GO:0015074">
    <property type="term" value="P:DNA integration"/>
    <property type="evidence" value="ECO:0007669"/>
    <property type="project" value="InterPro"/>
</dbReference>
<accession>A0AAP0CM13</accession>
<keyword evidence="4" id="KW-0378">Hydrolase</keyword>
<feature type="region of interest" description="Disordered" evidence="5">
    <location>
        <begin position="218"/>
        <end position="271"/>
    </location>
</feature>
<dbReference type="InterPro" id="IPR057670">
    <property type="entry name" value="SH3_retrovirus"/>
</dbReference>
<evidence type="ECO:0000256" key="5">
    <source>
        <dbReference type="SAM" id="MobiDB-lite"/>
    </source>
</evidence>
<feature type="region of interest" description="Disordered" evidence="5">
    <location>
        <begin position="775"/>
        <end position="866"/>
    </location>
</feature>
<dbReference type="GO" id="GO:0003676">
    <property type="term" value="F:nucleic acid binding"/>
    <property type="evidence" value="ECO:0007669"/>
    <property type="project" value="InterPro"/>
</dbReference>
<dbReference type="InterPro" id="IPR036875">
    <property type="entry name" value="Znf_CCHC_sf"/>
</dbReference>
<dbReference type="PANTHER" id="PTHR42648">
    <property type="entry name" value="TRANSPOSASE, PUTATIVE-RELATED"/>
    <property type="match status" value="1"/>
</dbReference>
<feature type="domain" description="Integrase catalytic" evidence="6">
    <location>
        <begin position="515"/>
        <end position="681"/>
    </location>
</feature>
<dbReference type="SUPFAM" id="SSF57756">
    <property type="entry name" value="Retrovirus zinc finger-like domains"/>
    <property type="match status" value="1"/>
</dbReference>
<protein>
    <recommendedName>
        <fullName evidence="6">Integrase catalytic domain-containing protein</fullName>
    </recommendedName>
</protein>
<evidence type="ECO:0000256" key="3">
    <source>
        <dbReference type="ARBA" id="ARBA00022750"/>
    </source>
</evidence>
<dbReference type="Gene3D" id="3.30.420.10">
    <property type="entry name" value="Ribonuclease H-like superfamily/Ribonuclease H"/>
    <property type="match status" value="1"/>
</dbReference>
<feature type="compositionally biased region" description="Pro residues" evidence="5">
    <location>
        <begin position="847"/>
        <end position="860"/>
    </location>
</feature>
<dbReference type="GO" id="GO:0008270">
    <property type="term" value="F:zinc ion binding"/>
    <property type="evidence" value="ECO:0007669"/>
    <property type="project" value="InterPro"/>
</dbReference>
<comment type="caution">
    <text evidence="7">The sequence shown here is derived from an EMBL/GenBank/DDBJ whole genome shotgun (WGS) entry which is preliminary data.</text>
</comment>
<name>A0AAP0CM13_9ASTR</name>
<dbReference type="PANTHER" id="PTHR42648:SF26">
    <property type="entry name" value="INTEGRASE CATALYTIC DOMAIN-CONTAINING PROTEIN"/>
    <property type="match status" value="1"/>
</dbReference>
<dbReference type="InterPro" id="IPR001584">
    <property type="entry name" value="Integrase_cat-core"/>
</dbReference>
<evidence type="ECO:0000313" key="7">
    <source>
        <dbReference type="EMBL" id="KAK9055823.1"/>
    </source>
</evidence>
<keyword evidence="1" id="KW-0645">Protease</keyword>
<dbReference type="Pfam" id="PF00665">
    <property type="entry name" value="rve"/>
    <property type="match status" value="1"/>
</dbReference>
<dbReference type="GO" id="GO:0004190">
    <property type="term" value="F:aspartic-type endopeptidase activity"/>
    <property type="evidence" value="ECO:0007669"/>
    <property type="project" value="UniProtKB-KW"/>
</dbReference>
<keyword evidence="8" id="KW-1185">Reference proteome</keyword>
<dbReference type="Pfam" id="PF14223">
    <property type="entry name" value="Retrotran_gag_2"/>
    <property type="match status" value="1"/>
</dbReference>
<feature type="compositionally biased region" description="Polar residues" evidence="5">
    <location>
        <begin position="793"/>
        <end position="824"/>
    </location>
</feature>
<dbReference type="InterPro" id="IPR013103">
    <property type="entry name" value="RVT_2"/>
</dbReference>
<dbReference type="SUPFAM" id="SSF53098">
    <property type="entry name" value="Ribonuclease H-like"/>
    <property type="match status" value="1"/>
</dbReference>
<evidence type="ECO:0000256" key="2">
    <source>
        <dbReference type="ARBA" id="ARBA00022723"/>
    </source>
</evidence>
<dbReference type="InterPro" id="IPR025724">
    <property type="entry name" value="GAG-pre-integrase_dom"/>
</dbReference>
<dbReference type="EMBL" id="JBCNJP010000025">
    <property type="protein sequence ID" value="KAK9055823.1"/>
    <property type="molecule type" value="Genomic_DNA"/>
</dbReference>
<dbReference type="Pfam" id="PF22936">
    <property type="entry name" value="Pol_BBD"/>
    <property type="match status" value="1"/>
</dbReference>
<dbReference type="InterPro" id="IPR036397">
    <property type="entry name" value="RNaseH_sf"/>
</dbReference>
<evidence type="ECO:0000313" key="8">
    <source>
        <dbReference type="Proteomes" id="UP001408789"/>
    </source>
</evidence>
<dbReference type="CDD" id="cd09272">
    <property type="entry name" value="RNase_HI_RT_Ty1"/>
    <property type="match status" value="1"/>
</dbReference>
<gene>
    <name evidence="7" type="ORF">SSX86_026908</name>
</gene>
<feature type="compositionally biased region" description="Low complexity" evidence="5">
    <location>
        <begin position="834"/>
        <end position="846"/>
    </location>
</feature>
<evidence type="ECO:0000259" key="6">
    <source>
        <dbReference type="PROSITE" id="PS50994"/>
    </source>
</evidence>